<dbReference type="Gene3D" id="3.40.50.360">
    <property type="match status" value="1"/>
</dbReference>
<dbReference type="OrthoDB" id="307208at2"/>
<dbReference type="SUPFAM" id="SSF52218">
    <property type="entry name" value="Flavoproteins"/>
    <property type="match status" value="1"/>
</dbReference>
<gene>
    <name evidence="4" type="ORF">MESMUL_16310</name>
</gene>
<organism evidence="4 5">
    <name type="scientific">Mesosutterella multiformis</name>
    <dbReference type="NCBI Taxonomy" id="2259133"/>
    <lineage>
        <taxon>Bacteria</taxon>
        <taxon>Pseudomonadati</taxon>
        <taxon>Pseudomonadota</taxon>
        <taxon>Betaproteobacteria</taxon>
        <taxon>Burkholderiales</taxon>
        <taxon>Sutterellaceae</taxon>
        <taxon>Mesosutterella</taxon>
    </lineage>
</organism>
<keyword evidence="5" id="KW-1185">Reference proteome</keyword>
<keyword evidence="1" id="KW-0285">Flavoprotein</keyword>
<comment type="caution">
    <text evidence="4">The sequence shown here is derived from an EMBL/GenBank/DDBJ whole genome shotgun (WGS) entry which is preliminary data.</text>
</comment>
<dbReference type="Proteomes" id="UP000266091">
    <property type="component" value="Unassembled WGS sequence"/>
</dbReference>
<evidence type="ECO:0000313" key="5">
    <source>
        <dbReference type="Proteomes" id="UP000266091"/>
    </source>
</evidence>
<evidence type="ECO:0000256" key="2">
    <source>
        <dbReference type="ARBA" id="ARBA00022643"/>
    </source>
</evidence>
<protein>
    <submittedName>
        <fullName evidence="4">Flavodoxin</fullName>
    </submittedName>
</protein>
<accession>A0A388SD74</accession>
<dbReference type="GO" id="GO:0010181">
    <property type="term" value="F:FMN binding"/>
    <property type="evidence" value="ECO:0007669"/>
    <property type="project" value="InterPro"/>
</dbReference>
<dbReference type="AlphaFoldDB" id="A0A388SD74"/>
<evidence type="ECO:0000256" key="1">
    <source>
        <dbReference type="ARBA" id="ARBA00022630"/>
    </source>
</evidence>
<dbReference type="Pfam" id="PF12641">
    <property type="entry name" value="Flavodoxin_3"/>
    <property type="match status" value="1"/>
</dbReference>
<reference evidence="4 5" key="1">
    <citation type="journal article" date="2018" name="Int. J. Syst. Evol. Microbiol.">
        <title>Mesosutterella multiformis gen. nov., sp. nov., a member of the family Sutterellaceae and Sutterella megalosphaeroides sp. nov., isolated from human faeces.</title>
        <authorList>
            <person name="Sakamoto M."/>
            <person name="Ikeyama N."/>
            <person name="Kunihiro T."/>
            <person name="Iino T."/>
            <person name="Yuki M."/>
            <person name="Ohkuma M."/>
        </authorList>
    </citation>
    <scope>NUCLEOTIDE SEQUENCE [LARGE SCALE GENOMIC DNA]</scope>
    <source>
        <strain evidence="4 5">4NBBH2</strain>
    </source>
</reference>
<sequence>MTDTRPVLVAYSSGTGNTEAVARAIAASIPGSVLRKASEAGDLSAYRLVLLGFWIDMGEMSADAKAVMGRASGMPLALFGTMGGDPTSPRFQSFLERVRGEAAASGADLLGIRMWRGRVSDDVVRMMQEAGMMTPEVEARLKASSLTPRPDGSL</sequence>
<evidence type="ECO:0000259" key="3">
    <source>
        <dbReference type="Pfam" id="PF12641"/>
    </source>
</evidence>
<dbReference type="EMBL" id="BGZJ01000001">
    <property type="protein sequence ID" value="GBO94277.1"/>
    <property type="molecule type" value="Genomic_DNA"/>
</dbReference>
<keyword evidence="2" id="KW-0288">FMN</keyword>
<feature type="domain" description="Flavodoxin-like" evidence="3">
    <location>
        <begin position="8"/>
        <end position="131"/>
    </location>
</feature>
<proteinExistence type="predicted"/>
<name>A0A388SD74_9BURK</name>
<dbReference type="RefSeq" id="WP_116270510.1">
    <property type="nucleotide sequence ID" value="NZ_BGZJ01000001.1"/>
</dbReference>
<dbReference type="InterPro" id="IPR008254">
    <property type="entry name" value="Flavodoxin/NO_synth"/>
</dbReference>
<dbReference type="InterPro" id="IPR029039">
    <property type="entry name" value="Flavoprotein-like_sf"/>
</dbReference>
<evidence type="ECO:0000313" key="4">
    <source>
        <dbReference type="EMBL" id="GBO94277.1"/>
    </source>
</evidence>